<reference evidence="1 2" key="1">
    <citation type="submission" date="2018-11" db="EMBL/GenBank/DDBJ databases">
        <title>Genome sequencing of Paenibacillus lentus DSM25539(T).</title>
        <authorList>
            <person name="Kook J.-K."/>
            <person name="Park S.-N."/>
            <person name="Lim Y.K."/>
        </authorList>
    </citation>
    <scope>NUCLEOTIDE SEQUENCE [LARGE SCALE GENOMIC DNA]</scope>
    <source>
        <strain evidence="1 2">DSM 25539</strain>
    </source>
</reference>
<protein>
    <submittedName>
        <fullName evidence="1">Phage portal protein</fullName>
    </submittedName>
</protein>
<dbReference type="AlphaFoldDB" id="A0A3S8S148"/>
<sequence>MSHKKFLEREIIKFKKSKKRKDMLEGERYYRGDHDILNRRRTVIGENGLLQEVENLPNNKIIDNQYAKLVDQKVNYLLAKPLTFETENDEYAELLQGIFNNRFLRTFKNLGEDSLNHGIAWLLPYYNELGEFCFKKLPPYEVLPFWKDAEHTILDCAVRIYQVEAYEGEKEVTIEKVELYDANGIHRFIWKNNSLVDDVENPFTNYLIAEDEEGNQSNWNWAKVPLIPFKYNNKEIPLITRVKSLQDGINTILSDFQNNMQEDARNTILVLQNYDGTNLGEFRRNLAQYGAVKVKTVDGAAGDLKTLEIHVNAENYKVILELFKKALIENGRGFDAKDDRMSGTPNQMNIQSMYSDIDLDANGMETEYQASFEELLWFVNVHLSNTGNGDFEKEKVKVIFNRDILINESESIENCVKSVGILSDETIVTQHPWTSNTKLELQRKLEEAKSAMDDYKNAFPLSGGEKDDQT</sequence>
<dbReference type="InterPro" id="IPR021145">
    <property type="entry name" value="Portal_protein_SPP1_Gp6-like"/>
</dbReference>
<dbReference type="Pfam" id="PF05133">
    <property type="entry name" value="SPP1_portal"/>
    <property type="match status" value="1"/>
</dbReference>
<dbReference type="OrthoDB" id="1697867at2"/>
<keyword evidence="2" id="KW-1185">Reference proteome</keyword>
<dbReference type="EMBL" id="CP034248">
    <property type="protein sequence ID" value="AZK48794.1"/>
    <property type="molecule type" value="Genomic_DNA"/>
</dbReference>
<accession>A0A3S8S148</accession>
<gene>
    <name evidence="1" type="ORF">EIM92_00055</name>
</gene>
<dbReference type="Proteomes" id="UP000273145">
    <property type="component" value="Chromosome"/>
</dbReference>
<proteinExistence type="predicted"/>
<dbReference type="KEGG" id="plen:EIM92_00055"/>
<evidence type="ECO:0000313" key="2">
    <source>
        <dbReference type="Proteomes" id="UP000273145"/>
    </source>
</evidence>
<evidence type="ECO:0000313" key="1">
    <source>
        <dbReference type="EMBL" id="AZK48794.1"/>
    </source>
</evidence>
<name>A0A3S8S148_9BACL</name>
<organism evidence="1 2">
    <name type="scientific">Paenibacillus lentus</name>
    <dbReference type="NCBI Taxonomy" id="1338368"/>
    <lineage>
        <taxon>Bacteria</taxon>
        <taxon>Bacillati</taxon>
        <taxon>Bacillota</taxon>
        <taxon>Bacilli</taxon>
        <taxon>Bacillales</taxon>
        <taxon>Paenibacillaceae</taxon>
        <taxon>Paenibacillus</taxon>
    </lineage>
</organism>